<sequence>MKERLFIFAFATYVFWSFIQNFCNLIAWSNGDVH</sequence>
<keyword evidence="1" id="KW-0812">Transmembrane</keyword>
<accession>F7QY86</accession>
<keyword evidence="1" id="KW-0472">Membrane</keyword>
<proteinExistence type="predicted"/>
<evidence type="ECO:0000256" key="1">
    <source>
        <dbReference type="SAM" id="Phobius"/>
    </source>
</evidence>
<feature type="transmembrane region" description="Helical" evidence="1">
    <location>
        <begin position="7"/>
        <end position="28"/>
    </location>
</feature>
<reference evidence="2 3" key="1">
    <citation type="journal article" date="2011" name="J. Bacteriol.">
        <title>Genome Sequence of Lactobacillus ruminis SPM0211, Isolated from a Fecal Sample from a Healthy Korean.</title>
        <authorList>
            <person name="Lee S."/>
            <person name="Cho Y.J."/>
            <person name="Lee A.H."/>
            <person name="Chun J."/>
            <person name="Ha N.J."/>
            <person name="Ko G."/>
        </authorList>
    </citation>
    <scope>NUCLEOTIDE SEQUENCE [LARGE SCALE GENOMIC DNA]</scope>
    <source>
        <strain evidence="2 3">SPM0211</strain>
    </source>
</reference>
<evidence type="ECO:0000313" key="3">
    <source>
        <dbReference type="Proteomes" id="UP000002971"/>
    </source>
</evidence>
<gene>
    <name evidence="2" type="ORF">LRU_00371</name>
</gene>
<evidence type="ECO:0000313" key="2">
    <source>
        <dbReference type="EMBL" id="EGM53235.1"/>
    </source>
</evidence>
<keyword evidence="1" id="KW-1133">Transmembrane helix</keyword>
<name>F7QY86_9LACO</name>
<comment type="caution">
    <text evidence="2">The sequence shown here is derived from an EMBL/GenBank/DDBJ whole genome shotgun (WGS) entry which is preliminary data.</text>
</comment>
<dbReference type="EMBL" id="AFOJ01000002">
    <property type="protein sequence ID" value="EGM53235.1"/>
    <property type="molecule type" value="Genomic_DNA"/>
</dbReference>
<protein>
    <submittedName>
        <fullName evidence="2">Uncharacterized protein</fullName>
    </submittedName>
</protein>
<organism evidence="2 3">
    <name type="scientific">Ligilactobacillus ruminis SPM0211</name>
    <dbReference type="NCBI Taxonomy" id="1040964"/>
    <lineage>
        <taxon>Bacteria</taxon>
        <taxon>Bacillati</taxon>
        <taxon>Bacillota</taxon>
        <taxon>Bacilli</taxon>
        <taxon>Lactobacillales</taxon>
        <taxon>Lactobacillaceae</taxon>
        <taxon>Ligilactobacillus</taxon>
    </lineage>
</organism>
<dbReference type="AlphaFoldDB" id="F7QY86"/>
<dbReference type="Proteomes" id="UP000002971">
    <property type="component" value="Unassembled WGS sequence"/>
</dbReference>